<evidence type="ECO:0000313" key="7">
    <source>
        <dbReference type="Proteomes" id="UP001160148"/>
    </source>
</evidence>
<accession>A0AAV0WX97</accession>
<dbReference type="Proteomes" id="UP001160148">
    <property type="component" value="Unassembled WGS sequence"/>
</dbReference>
<evidence type="ECO:0000259" key="5">
    <source>
        <dbReference type="Pfam" id="PF05485"/>
    </source>
</evidence>
<comment type="caution">
    <text evidence="6">The sequence shown here is derived from an EMBL/GenBank/DDBJ whole genome shotgun (WGS) entry which is preliminary data.</text>
</comment>
<keyword evidence="2" id="KW-0863">Zinc-finger</keyword>
<dbReference type="Pfam" id="PF05485">
    <property type="entry name" value="THAP"/>
    <property type="match status" value="1"/>
</dbReference>
<dbReference type="EMBL" id="CARXXK010000003">
    <property type="protein sequence ID" value="CAI6360535.1"/>
    <property type="molecule type" value="Genomic_DNA"/>
</dbReference>
<proteinExistence type="predicted"/>
<evidence type="ECO:0000256" key="2">
    <source>
        <dbReference type="ARBA" id="ARBA00022771"/>
    </source>
</evidence>
<keyword evidence="3" id="KW-0862">Zinc</keyword>
<evidence type="ECO:0000313" key="6">
    <source>
        <dbReference type="EMBL" id="CAI6360535.1"/>
    </source>
</evidence>
<dbReference type="Gene3D" id="6.20.210.20">
    <property type="entry name" value="THAP domain"/>
    <property type="match status" value="1"/>
</dbReference>
<gene>
    <name evidence="6" type="ORF">MEUPH1_LOCUS15825</name>
</gene>
<keyword evidence="1" id="KW-0479">Metal-binding</keyword>
<keyword evidence="4" id="KW-0238">DNA-binding</keyword>
<name>A0AAV0WX97_9HEMI</name>
<dbReference type="AlphaFoldDB" id="A0AAV0WX97"/>
<dbReference type="InterPro" id="IPR038441">
    <property type="entry name" value="THAP_Znf_sf"/>
</dbReference>
<evidence type="ECO:0000256" key="1">
    <source>
        <dbReference type="ARBA" id="ARBA00022723"/>
    </source>
</evidence>
<dbReference type="GO" id="GO:0003677">
    <property type="term" value="F:DNA binding"/>
    <property type="evidence" value="ECO:0007669"/>
    <property type="project" value="UniProtKB-KW"/>
</dbReference>
<dbReference type="InterPro" id="IPR006612">
    <property type="entry name" value="THAP_Znf"/>
</dbReference>
<organism evidence="6 7">
    <name type="scientific">Macrosiphum euphorbiae</name>
    <name type="common">potato aphid</name>
    <dbReference type="NCBI Taxonomy" id="13131"/>
    <lineage>
        <taxon>Eukaryota</taxon>
        <taxon>Metazoa</taxon>
        <taxon>Ecdysozoa</taxon>
        <taxon>Arthropoda</taxon>
        <taxon>Hexapoda</taxon>
        <taxon>Insecta</taxon>
        <taxon>Pterygota</taxon>
        <taxon>Neoptera</taxon>
        <taxon>Paraneoptera</taxon>
        <taxon>Hemiptera</taxon>
        <taxon>Sternorrhyncha</taxon>
        <taxon>Aphidomorpha</taxon>
        <taxon>Aphidoidea</taxon>
        <taxon>Aphididae</taxon>
        <taxon>Macrosiphini</taxon>
        <taxon>Macrosiphum</taxon>
    </lineage>
</organism>
<keyword evidence="7" id="KW-1185">Reference proteome</keyword>
<dbReference type="GO" id="GO:0008270">
    <property type="term" value="F:zinc ion binding"/>
    <property type="evidence" value="ECO:0007669"/>
    <property type="project" value="UniProtKB-KW"/>
</dbReference>
<sequence length="182" mass="20689">MSCCVPNCPFRDKYLKNISFCVPQDLNARSTWERVLGINFDNNSRVCRQHFSDIDIIETCVPGVENDKYPMCLNKPMLRDEAIPIQVREMDRYNDGSIILNDKTNISNNIGTSCRGDVHDLLSSINGDHCYTTIQIQEHKVAEVNQVFGAGTMNGLKRDAALFNVELTSSISKRIKPSKTWW</sequence>
<protein>
    <recommendedName>
        <fullName evidence="5">THAP-type domain-containing protein</fullName>
    </recommendedName>
</protein>
<reference evidence="6 7" key="1">
    <citation type="submission" date="2023-01" db="EMBL/GenBank/DDBJ databases">
        <authorList>
            <person name="Whitehead M."/>
        </authorList>
    </citation>
    <scope>NUCLEOTIDE SEQUENCE [LARGE SCALE GENOMIC DNA]</scope>
</reference>
<evidence type="ECO:0000256" key="4">
    <source>
        <dbReference type="ARBA" id="ARBA00023125"/>
    </source>
</evidence>
<evidence type="ECO:0000256" key="3">
    <source>
        <dbReference type="ARBA" id="ARBA00022833"/>
    </source>
</evidence>
<feature type="domain" description="THAP-type" evidence="5">
    <location>
        <begin position="3"/>
        <end position="84"/>
    </location>
</feature>
<dbReference type="SUPFAM" id="SSF57716">
    <property type="entry name" value="Glucocorticoid receptor-like (DNA-binding domain)"/>
    <property type="match status" value="1"/>
</dbReference>